<sequence length="243" mass="27244">MTIQFFQPPTEQGAPNLSPFCTKLDMILQLSGLEFSRELVMDPREGPKQKVPFIADSNKRVGDTQFIEAKLNADHGVDLLAHLSPTDKAIGHMIMGTVEEQLYFILVYSRWQVETNWPIMEEIFFGHMPEEARQQIAPQALDMMQNALRGQGIGRHSTEETYILGKRIIDDLATILDDSTYFLSEKPTSIDASVYGCLINLVQNPVPTPLAEHIAGHKNLSDFLDRVSAQFFPNAKRSPAEAA</sequence>
<proteinExistence type="predicted"/>
<feature type="domain" description="Metaxin glutathione S-transferase" evidence="1">
    <location>
        <begin position="166"/>
        <end position="227"/>
    </location>
</feature>
<dbReference type="InterPro" id="IPR036282">
    <property type="entry name" value="Glutathione-S-Trfase_C_sf"/>
</dbReference>
<gene>
    <name evidence="3" type="ORF">GCM10007879_28540</name>
</gene>
<evidence type="ECO:0000313" key="3">
    <source>
        <dbReference type="EMBL" id="GLQ18605.1"/>
    </source>
</evidence>
<dbReference type="Pfam" id="PF17172">
    <property type="entry name" value="GST_N_4"/>
    <property type="match status" value="1"/>
</dbReference>
<feature type="domain" description="Thioredoxin-like fold" evidence="2">
    <location>
        <begin position="19"/>
        <end position="115"/>
    </location>
</feature>
<dbReference type="InterPro" id="IPR036249">
    <property type="entry name" value="Thioredoxin-like_sf"/>
</dbReference>
<dbReference type="InterPro" id="IPR026928">
    <property type="entry name" value="FAX/IsoI-like"/>
</dbReference>
<dbReference type="SUPFAM" id="SSF47616">
    <property type="entry name" value="GST C-terminal domain-like"/>
    <property type="match status" value="1"/>
</dbReference>
<dbReference type="PANTHER" id="PTHR12289">
    <property type="entry name" value="METAXIN RELATED"/>
    <property type="match status" value="1"/>
</dbReference>
<dbReference type="CDD" id="cd03193">
    <property type="entry name" value="GST_C_Metaxin"/>
    <property type="match status" value="1"/>
</dbReference>
<dbReference type="Proteomes" id="UP001161405">
    <property type="component" value="Unassembled WGS sequence"/>
</dbReference>
<dbReference type="SFLD" id="SFLDG01200">
    <property type="entry name" value="SUF1.1"/>
    <property type="match status" value="1"/>
</dbReference>
<dbReference type="SFLD" id="SFLDS00019">
    <property type="entry name" value="Glutathione_Transferase_(cytos"/>
    <property type="match status" value="1"/>
</dbReference>
<dbReference type="PANTHER" id="PTHR12289:SF41">
    <property type="entry name" value="FAILED AXON CONNECTIONS-RELATED"/>
    <property type="match status" value="1"/>
</dbReference>
<dbReference type="SFLD" id="SFLDG01180">
    <property type="entry name" value="SUF1"/>
    <property type="match status" value="1"/>
</dbReference>
<dbReference type="RefSeq" id="WP_284365630.1">
    <property type="nucleotide sequence ID" value="NZ_BSNI01000002.1"/>
</dbReference>
<dbReference type="InterPro" id="IPR040079">
    <property type="entry name" value="Glutathione_S-Trfase"/>
</dbReference>
<evidence type="ECO:0000313" key="4">
    <source>
        <dbReference type="Proteomes" id="UP001161405"/>
    </source>
</evidence>
<name>A0ABQ5UW81_9HYPH</name>
<dbReference type="InterPro" id="IPR050931">
    <property type="entry name" value="Mito_Protein_Transport_Metaxin"/>
</dbReference>
<dbReference type="EMBL" id="BSNI01000002">
    <property type="protein sequence ID" value="GLQ18605.1"/>
    <property type="molecule type" value="Genomic_DNA"/>
</dbReference>
<evidence type="ECO:0000259" key="2">
    <source>
        <dbReference type="Pfam" id="PF17172"/>
    </source>
</evidence>
<organism evidence="3 4">
    <name type="scientific">Maritalea porphyrae</name>
    <dbReference type="NCBI Taxonomy" id="880732"/>
    <lineage>
        <taxon>Bacteria</taxon>
        <taxon>Pseudomonadati</taxon>
        <taxon>Pseudomonadota</taxon>
        <taxon>Alphaproteobacteria</taxon>
        <taxon>Hyphomicrobiales</taxon>
        <taxon>Devosiaceae</taxon>
        <taxon>Maritalea</taxon>
    </lineage>
</organism>
<dbReference type="InterPro" id="IPR033468">
    <property type="entry name" value="Metaxin_GST"/>
</dbReference>
<dbReference type="Pfam" id="PF17171">
    <property type="entry name" value="GST_C_6"/>
    <property type="match status" value="1"/>
</dbReference>
<dbReference type="SUPFAM" id="SSF52833">
    <property type="entry name" value="Thioredoxin-like"/>
    <property type="match status" value="1"/>
</dbReference>
<evidence type="ECO:0000259" key="1">
    <source>
        <dbReference type="Pfam" id="PF17171"/>
    </source>
</evidence>
<accession>A0ABQ5UW81</accession>
<reference evidence="3" key="1">
    <citation type="journal article" date="2014" name="Int. J. Syst. Evol. Microbiol.">
        <title>Complete genome of a new Firmicutes species belonging to the dominant human colonic microbiota ('Ruminococcus bicirculans') reveals two chromosomes and a selective capacity to utilize plant glucans.</title>
        <authorList>
            <consortium name="NISC Comparative Sequencing Program"/>
            <person name="Wegmann U."/>
            <person name="Louis P."/>
            <person name="Goesmann A."/>
            <person name="Henrissat B."/>
            <person name="Duncan S.H."/>
            <person name="Flint H.J."/>
        </authorList>
    </citation>
    <scope>NUCLEOTIDE SEQUENCE</scope>
    <source>
        <strain evidence="3">NBRC 107169</strain>
    </source>
</reference>
<comment type="caution">
    <text evidence="3">The sequence shown here is derived from an EMBL/GenBank/DDBJ whole genome shotgun (WGS) entry which is preliminary data.</text>
</comment>
<dbReference type="InterPro" id="IPR012336">
    <property type="entry name" value="Thioredoxin-like_fold"/>
</dbReference>
<keyword evidence="4" id="KW-1185">Reference proteome</keyword>
<reference evidence="3" key="2">
    <citation type="submission" date="2023-01" db="EMBL/GenBank/DDBJ databases">
        <title>Draft genome sequence of Maritalea porphyrae strain NBRC 107169.</title>
        <authorList>
            <person name="Sun Q."/>
            <person name="Mori K."/>
        </authorList>
    </citation>
    <scope>NUCLEOTIDE SEQUENCE</scope>
    <source>
        <strain evidence="3">NBRC 107169</strain>
    </source>
</reference>
<protein>
    <submittedName>
        <fullName evidence="3">Glutathione S-transferase</fullName>
    </submittedName>
</protein>